<feature type="coiled-coil region" evidence="6">
    <location>
        <begin position="2947"/>
        <end position="3001"/>
    </location>
</feature>
<dbReference type="Proteomes" id="UP001652620">
    <property type="component" value="Chromosome 5"/>
</dbReference>
<dbReference type="InterPro" id="IPR028745">
    <property type="entry name" value="AKAP9/Pericentrin"/>
</dbReference>
<keyword evidence="3" id="KW-0597">Phosphoprotein</keyword>
<name>A0ABM3K1A7_BACDO</name>
<feature type="coiled-coil region" evidence="6">
    <location>
        <begin position="2077"/>
        <end position="2175"/>
    </location>
</feature>
<feature type="region of interest" description="Disordered" evidence="7">
    <location>
        <begin position="182"/>
        <end position="278"/>
    </location>
</feature>
<feature type="region of interest" description="Disordered" evidence="7">
    <location>
        <begin position="2718"/>
        <end position="2749"/>
    </location>
</feature>
<feature type="region of interest" description="Disordered" evidence="7">
    <location>
        <begin position="781"/>
        <end position="824"/>
    </location>
</feature>
<feature type="coiled-coil region" evidence="6">
    <location>
        <begin position="1578"/>
        <end position="1626"/>
    </location>
</feature>
<organism evidence="9 10">
    <name type="scientific">Bactrocera dorsalis</name>
    <name type="common">Oriental fruit fly</name>
    <name type="synonym">Dacus dorsalis</name>
    <dbReference type="NCBI Taxonomy" id="27457"/>
    <lineage>
        <taxon>Eukaryota</taxon>
        <taxon>Metazoa</taxon>
        <taxon>Ecdysozoa</taxon>
        <taxon>Arthropoda</taxon>
        <taxon>Hexapoda</taxon>
        <taxon>Insecta</taxon>
        <taxon>Pterygota</taxon>
        <taxon>Neoptera</taxon>
        <taxon>Endopterygota</taxon>
        <taxon>Diptera</taxon>
        <taxon>Brachycera</taxon>
        <taxon>Muscomorpha</taxon>
        <taxon>Tephritoidea</taxon>
        <taxon>Tephritidae</taxon>
        <taxon>Bactrocera</taxon>
        <taxon>Bactrocera</taxon>
    </lineage>
</organism>
<proteinExistence type="predicted"/>
<dbReference type="PANTHER" id="PTHR44981">
    <property type="entry name" value="PERICENTRIN-LIKE PROTEIN, ISOFORM F"/>
    <property type="match status" value="1"/>
</dbReference>
<feature type="region of interest" description="Disordered" evidence="7">
    <location>
        <begin position="1634"/>
        <end position="1656"/>
    </location>
</feature>
<feature type="coiled-coil region" evidence="6">
    <location>
        <begin position="929"/>
        <end position="963"/>
    </location>
</feature>
<keyword evidence="4 6" id="KW-0175">Coiled coil</keyword>
<feature type="region of interest" description="Disordered" evidence="7">
    <location>
        <begin position="2769"/>
        <end position="2790"/>
    </location>
</feature>
<feature type="coiled-coil region" evidence="6">
    <location>
        <begin position="1992"/>
        <end position="2047"/>
    </location>
</feature>
<sequence length="3084" mass="351506">MDLFTLYDWITSLLRPRGHLKPIDGKRSNPSETTAEETAESTDCSAISVGLAQQFETRVPPTRSEEFIPTLDFVIHEPVATELDVQHVADILSQLELDTFSINTTNNSTNDDDENSDNNSAHTYVINRVGSAEVYSSSTNTEELLRQEIIPSTRTDTTTESSLVYEPTSSISIEMDNLGKSATTATTTTTPTTTDEVPETTSTTSRKNSNPSAITTATTSSSGEQSIDEEIEEAIEISEEDVPELSVAHSMESSKSAGIKPISINKQKMQSDQHLEEEDSFLHSMRNVNAREEEDEQFKIDDAQLSGGNIAQHFVLAEYDDEDENDDDIDKSIPADKVQAHSRHETSSEASIPHSKASASDSGEIEFDDLDVSLPLEKIMVHSHHDEPVLSNPEADPRELSLTNESTANDVSDLLEEPRQGEDSLEGEKLIVAEPDETQRSSDNEENEVNASLSKSLTSKNLKVISTSQQLQADGQSPALEKRVERISPVHSEQDHSYEEIVEKNSLEYTLDDRDLSSLNPSFIMHNESLVNRLLADTVEEVNNACANLTNPENKILPIGLEHKNVESKRIVTDLDAGQTDTKTNVEKSEEKNLKAHFLERSAQNANSTETEFTHNILAETTHRTENLQNVPLLQTEFVERKLAVISETLQLQGMANIEVETLETVVEQVEDDESSTCDINSATNALRHILNEMLGAKNQVTSVSPELDVGANEDDDDDDTSLELMKLRILAMKHQSKEQQINISQSEVEMINANASGDVQIVKPMERVPLSEYTKDVLEDITEESERNSLSTAEEHRSLSMERSATSTEGKEHSKTIRAEGEAQTADLTNTSISTVSLNMLQMLESKVIELQDMVAGKDACLAALNLQLETAQRRESSGAFSAEQLGSGRDTNSSLVTSSTEYRTFQEEFGGPTMDIYMEVSKRDELIAKLTDSLQQSMNVRENLQMESDKLASEVQLLRKQLTDALDTLRKPNWPRTDLDSNYGQRISEISMDLISESDDDLERHFFTDNEDKYSRNSRERQFSVPRQTTEMYGSGGGDMTVSEWSQPPFSKQIEHFQKYLNPNEVRLFFMVQKKFDDYLSQELEKCKIKCEHDQKDIIEQLEAQKQNQDIEMKKLISLREEQEKKHAKEVEELRKYFETKCAELEKQFSDDVFSQKSQHHPGDTSSSEGSDQEQLPEDRAAAATQSRSKEISPRKRARAALLLSPSHRQITPISDAFNGDVNSTKEISELKDFYQQKLQEIQLKNEEQVRILTEKLKYYEGRYPDDEFLTLLSETTTDDQHWPPELILLREKFTAKSQLKIAQLQIKHEEEMSRLKMDYEKQLNRKNKRNSTFDSARNLEQIISDRDNLRDLCKTFRSVLAELAKCVVNCEEDINSTLLQEVQRLMGAHNRTLGEQTPEVDMNISILNASLSSNKQSRCIPDVHNLLELVEDPSLVEFVSNKSGDEDFDLRECLERLNTEALYLLHLSEELSKRQRRRLSSLSSGLEKIDSCCEGDSDGEKSPSIGEQVHRFIRTSSLNEQNLPTYKEHLKHQQGQLLNSLPPDLNRLRTEHPMNNNDELFSTPGGNASELNFQVHELKNRLVKSETDRVKLQEELEHTIQRNTELGQELQVLRDQLSQLNSLNNTDYAEGYGHGSLRSPPRAAGSDRSSTSFTQLQEKARTILLSPMQQQPNNDATVVLLQMIEDFCREGEKVMECGKKDRDDLQSQIDAADKQLKATRHFLEEQAAEREQERDEFQREIERLKALLRDKEKERNVFENASKETEQLEAQIRELTQRLNESIAKRDKFEVELKASIDKIFVLREIITELETQVETKALNEHVLSEKNKQLEEYINTQTRSNEALQHEVQSLKVEIGAGYQERIRFLEEKMQNMRPSAEQSMVLDQVVEQLRDIENTLDQKTKTLESVHHSISSNTNSITEDVSVSGAGPANSALLTGGADNGVTITQTPGSPLHPSPRQHSLTMEGVQRIADKVAKHTRVEEAAIKRIRDLEMQVTQMRDACVELQHDREALQDRMSEQNQRISTLQSRLEEQRKRAMELQRAGSTDFNVRIHDLQTEVQNLRETVSVRDKQIVTMKQQLEKSKVAIDRLEAELAVEHQPDRSVVERLEAELKQKNSAIQMLKEKIKNEMINKLALPDLMETMLADKNEEIDHLREQLESKDKEIQELNLSQASSLGGGVVAGKGIAAGKDEISTKLSAHTLSDIVSISEFDEPDVMRRAAVLHEATPIQLANSNLVIGLKSLDTSKQAVANLTHKRSEDLSGFATLRPVNTFDNPHYFQDPNVLTMTDQSGATATPPIVPRQINFSALTEDSKLKTPGLELSAMNKRLAEEKEMYQKLKQEVQYLKEKLTSASTEKEKAIREKDQEMQAIEEELVGTQVRLGGLQHELEQQQMEISELKKEAQKCVLLQTEIAEKTAEIELLLSSQERLTKENKEQQERLTKGEKELLNYKENEQRLQNRITDLQQKVLQATEQGVNERESLRKELRAVSEIHEQCKKTVRELEARKLDIVQLSEQLKAKEQRLQMLTNKLGQADENATELQQKISRLEEEVERLRQQPNSDNSSKQYSVDEIAQQVEKELNYSVQLDSNILQAIESEEENNLDRKSRDKASQEPNKTEAQGTDDENFTGERELLNQLEALKAQIAVEREHNEDIRQELLIEKQHSQEIQEQDVLIIEAMRKRLETALEKEDELHKLLDIERERCERLQTQLTAMQRAESRRNSLLLKSPTDSPRKSPRALSNDFESELAERLRSEIKLLTAQNDRERERCADAQRSSERERQRYENELQERVDYCEKLKREMEKLGRDKDLAEQECEHLQERLTIQTQEIESLEARLATLQEAETRRTTRRDRQQKESVQLLGEMQEVKSLLLATEAERDNLLKTITQLRFDVERATQREAKLAEALANANMSAAESSVPQQFLQKMKEINALLAENTQENRQMAETVQFLVEERRQLQKKCEELESQLGGAANVSELEERCNQLLGRYLRLESHRKALVYQKRYLKISLQSYQESEQRALAALNGGHMIHTQPNKKKLFKTVALAVVAIQRMKYIGRTWRTGKRIVSKSVFTITQQK</sequence>
<feature type="region of interest" description="Disordered" evidence="7">
    <location>
        <begin position="1155"/>
        <end position="1200"/>
    </location>
</feature>
<keyword evidence="5" id="KW-0206">Cytoskeleton</keyword>
<feature type="compositionally biased region" description="Basic and acidic residues" evidence="7">
    <location>
        <begin position="330"/>
        <end position="347"/>
    </location>
</feature>
<comment type="subcellular location">
    <subcellularLocation>
        <location evidence="1">Cytoplasm</location>
        <location evidence="1">Cytoskeleton</location>
        <location evidence="1">Microtubule organizing center</location>
        <location evidence="1">Centrosome</location>
    </subcellularLocation>
</comment>
<feature type="region of interest" description="Disordered" evidence="7">
    <location>
        <begin position="881"/>
        <end position="901"/>
    </location>
</feature>
<evidence type="ECO:0000256" key="3">
    <source>
        <dbReference type="ARBA" id="ARBA00022553"/>
    </source>
</evidence>
<feature type="coiled-coil region" evidence="6">
    <location>
        <begin position="1101"/>
        <end position="1150"/>
    </location>
</feature>
<keyword evidence="2" id="KW-0963">Cytoplasm</keyword>
<feature type="region of interest" description="Disordered" evidence="7">
    <location>
        <begin position="2603"/>
        <end position="2634"/>
    </location>
</feature>
<feature type="domain" description="Pericentrin/AKAP-450 centrosomal targeting" evidence="8">
    <location>
        <begin position="2994"/>
        <end position="3066"/>
    </location>
</feature>
<feature type="coiled-coil region" evidence="6">
    <location>
        <begin position="1698"/>
        <end position="1795"/>
    </location>
</feature>
<feature type="compositionally biased region" description="Acidic residues" evidence="7">
    <location>
        <begin position="226"/>
        <end position="243"/>
    </location>
</feature>
<evidence type="ECO:0000256" key="4">
    <source>
        <dbReference type="ARBA" id="ARBA00023054"/>
    </source>
</evidence>
<dbReference type="InterPro" id="IPR019528">
    <property type="entry name" value="PACT_domain"/>
</dbReference>
<feature type="compositionally biased region" description="Low complexity" evidence="7">
    <location>
        <begin position="212"/>
        <end position="225"/>
    </location>
</feature>
<protein>
    <submittedName>
        <fullName evidence="10">Pericentrin isoform X9</fullName>
    </submittedName>
</protein>
<feature type="compositionally biased region" description="Polar residues" evidence="7">
    <location>
        <begin position="891"/>
        <end position="901"/>
    </location>
</feature>
<dbReference type="Gene3D" id="1.10.287.1490">
    <property type="match status" value="1"/>
</dbReference>
<keyword evidence="9" id="KW-1185">Reference proteome</keyword>
<evidence type="ECO:0000256" key="1">
    <source>
        <dbReference type="ARBA" id="ARBA00004300"/>
    </source>
</evidence>
<feature type="region of interest" description="Disordered" evidence="7">
    <location>
        <begin position="1933"/>
        <end position="1964"/>
    </location>
</feature>
<dbReference type="RefSeq" id="XP_049315258.1">
    <property type="nucleotide sequence ID" value="XM_049459301.1"/>
</dbReference>
<evidence type="ECO:0000256" key="6">
    <source>
        <dbReference type="SAM" id="Coils"/>
    </source>
</evidence>
<feature type="compositionally biased region" description="Basic and acidic residues" evidence="7">
    <location>
        <begin position="2607"/>
        <end position="2617"/>
    </location>
</feature>
<feature type="coiled-coil region" evidence="6">
    <location>
        <begin position="2326"/>
        <end position="2563"/>
    </location>
</feature>
<feature type="region of interest" description="Disordered" evidence="7">
    <location>
        <begin position="322"/>
        <end position="366"/>
    </location>
</feature>
<feature type="compositionally biased region" description="Low complexity" evidence="7">
    <location>
        <begin position="182"/>
        <end position="204"/>
    </location>
</feature>
<dbReference type="Pfam" id="PF10495">
    <property type="entry name" value="PACT_coil_coil"/>
    <property type="match status" value="1"/>
</dbReference>
<feature type="coiled-coil region" evidence="6">
    <location>
        <begin position="1831"/>
        <end position="1858"/>
    </location>
</feature>
<gene>
    <name evidence="10" type="primary">LOC105223981</name>
</gene>
<feature type="region of interest" description="Disordered" evidence="7">
    <location>
        <begin position="404"/>
        <end position="454"/>
    </location>
</feature>
<feature type="region of interest" description="Disordered" evidence="7">
    <location>
        <begin position="20"/>
        <end position="41"/>
    </location>
</feature>
<evidence type="ECO:0000256" key="2">
    <source>
        <dbReference type="ARBA" id="ARBA00022490"/>
    </source>
</evidence>
<evidence type="ECO:0000313" key="10">
    <source>
        <dbReference type="RefSeq" id="XP_049315258.1"/>
    </source>
</evidence>
<evidence type="ECO:0000313" key="9">
    <source>
        <dbReference type="Proteomes" id="UP001652620"/>
    </source>
</evidence>
<reference evidence="10" key="1">
    <citation type="submission" date="2025-08" db="UniProtKB">
        <authorList>
            <consortium name="RefSeq"/>
        </authorList>
    </citation>
    <scope>IDENTIFICATION</scope>
    <source>
        <tissue evidence="10">Adult</tissue>
    </source>
</reference>
<feature type="compositionally biased region" description="Basic and acidic residues" evidence="7">
    <location>
        <begin position="416"/>
        <end position="443"/>
    </location>
</feature>
<evidence type="ECO:0000256" key="5">
    <source>
        <dbReference type="ARBA" id="ARBA00023212"/>
    </source>
</evidence>
<feature type="compositionally biased region" description="Basic and acidic residues" evidence="7">
    <location>
        <begin position="810"/>
        <end position="822"/>
    </location>
</feature>
<accession>A0ABM3K1A7</accession>
<evidence type="ECO:0000256" key="7">
    <source>
        <dbReference type="SAM" id="MobiDB-lite"/>
    </source>
</evidence>
<dbReference type="GeneID" id="105223981"/>
<dbReference type="PANTHER" id="PTHR44981:SF2">
    <property type="entry name" value="PERICENTRIN-LIKE PROTEIN, ISOFORM F"/>
    <property type="match status" value="1"/>
</dbReference>
<evidence type="ECO:0000259" key="8">
    <source>
        <dbReference type="Pfam" id="PF10495"/>
    </source>
</evidence>